<evidence type="ECO:0008006" key="3">
    <source>
        <dbReference type="Google" id="ProtNLM"/>
    </source>
</evidence>
<dbReference type="AlphaFoldDB" id="A0AAE8KBL1"/>
<dbReference type="RefSeq" id="WP_125442437.1">
    <property type="nucleotide sequence ID" value="NZ_RJOO01000003.1"/>
</dbReference>
<reference evidence="1 2" key="1">
    <citation type="submission" date="2018-11" db="EMBL/GenBank/DDBJ databases">
        <title>Species Designations Belie Phenotypic and Genotypic Heterogeneity in Oral Streptococci.</title>
        <authorList>
            <person name="Velsko I."/>
        </authorList>
    </citation>
    <scope>NUCLEOTIDE SEQUENCE [LARGE SCALE GENOMIC DNA]</scope>
    <source>
        <strain evidence="1 2">KLC02</strain>
    </source>
</reference>
<evidence type="ECO:0000313" key="1">
    <source>
        <dbReference type="EMBL" id="RSJ23149.1"/>
    </source>
</evidence>
<proteinExistence type="predicted"/>
<comment type="caution">
    <text evidence="1">The sequence shown here is derived from an EMBL/GenBank/DDBJ whole genome shotgun (WGS) entry which is preliminary data.</text>
</comment>
<evidence type="ECO:0000313" key="2">
    <source>
        <dbReference type="Proteomes" id="UP000267137"/>
    </source>
</evidence>
<gene>
    <name evidence="1" type="ORF">D8827_05715</name>
</gene>
<sequence>MIKHNELVIDGVHTSSFPYKIIILESPKIQVGESKTKLLGHDGISGYIMQSNEHREPIEKTYTIQMVNPTEQQILDFCALLAKRNFWLENEQNKLIRWWCYQVKVSDTEKDKFGVYSLEARFICHPTKYMKKVDNQILSKNSVLVMKGSALAFPKIIITGQSASETTFTIGSQVIRLEKLSESAYMTNNPANPSFLDEQGKPIKWSGDFISLNANQTDKNVGVVLGPGIQSIEFETNWGWI</sequence>
<dbReference type="Proteomes" id="UP000267137">
    <property type="component" value="Unassembled WGS sequence"/>
</dbReference>
<organism evidence="1 2">
    <name type="scientific">Streptococcus intermedius</name>
    <dbReference type="NCBI Taxonomy" id="1338"/>
    <lineage>
        <taxon>Bacteria</taxon>
        <taxon>Bacillati</taxon>
        <taxon>Bacillota</taxon>
        <taxon>Bacilli</taxon>
        <taxon>Lactobacillales</taxon>
        <taxon>Streptococcaceae</taxon>
        <taxon>Streptococcus</taxon>
        <taxon>Streptococcus anginosus group</taxon>
    </lineage>
</organism>
<name>A0AAE8KBL1_STRIT</name>
<accession>A0AAE8KBL1</accession>
<dbReference type="EMBL" id="RJOO01000003">
    <property type="protein sequence ID" value="RSJ23149.1"/>
    <property type="molecule type" value="Genomic_DNA"/>
</dbReference>
<protein>
    <recommendedName>
        <fullName evidence="3">Phage tail protein</fullName>
    </recommendedName>
</protein>